<dbReference type="PANTHER" id="PTHR30149">
    <property type="entry name" value="HYDROGENASE PROTEIN ASSEMBLY PROTEIN HYPD"/>
    <property type="match status" value="1"/>
</dbReference>
<name>T2GA17_MEGG1</name>
<dbReference type="eggNOG" id="COG0409">
    <property type="taxonomic scope" value="Bacteria"/>
</dbReference>
<protein>
    <submittedName>
        <fullName evidence="4">Putative hydrogenase expression/formation protein</fullName>
    </submittedName>
</protein>
<dbReference type="PIRSF" id="PIRSF005622">
    <property type="entry name" value="Hydrgn_mat_hypD"/>
    <property type="match status" value="1"/>
</dbReference>
<keyword evidence="5" id="KW-1185">Reference proteome</keyword>
<accession>T2GA17</accession>
<organism evidence="4 5">
    <name type="scientific">Megalodesulfovibrio gigas (strain ATCC 19364 / DSM 1382 / NCIMB 9332 / VKM B-1759)</name>
    <name type="common">Desulfovibrio gigas</name>
    <dbReference type="NCBI Taxonomy" id="1121448"/>
    <lineage>
        <taxon>Bacteria</taxon>
        <taxon>Pseudomonadati</taxon>
        <taxon>Thermodesulfobacteriota</taxon>
        <taxon>Desulfovibrionia</taxon>
        <taxon>Desulfovibrionales</taxon>
        <taxon>Desulfovibrionaceae</taxon>
        <taxon>Megalodesulfovibrio</taxon>
    </lineage>
</organism>
<dbReference type="Gene3D" id="6.10.20.100">
    <property type="match status" value="1"/>
</dbReference>
<evidence type="ECO:0000313" key="4">
    <source>
        <dbReference type="EMBL" id="AGW12971.1"/>
    </source>
</evidence>
<evidence type="ECO:0000256" key="1">
    <source>
        <dbReference type="ARBA" id="ARBA00007888"/>
    </source>
</evidence>
<dbReference type="RefSeq" id="WP_021759726.1">
    <property type="nucleotide sequence ID" value="NC_022444.1"/>
</dbReference>
<comment type="similarity">
    <text evidence="1">Belongs to the HypD family.</text>
</comment>
<dbReference type="InterPro" id="IPR042244">
    <property type="entry name" value="HypD_2_sf"/>
</dbReference>
<dbReference type="AlphaFoldDB" id="T2GA17"/>
<dbReference type="KEGG" id="dgg:DGI_1098"/>
<evidence type="ECO:0000313" key="5">
    <source>
        <dbReference type="Proteomes" id="UP000016587"/>
    </source>
</evidence>
<dbReference type="GO" id="GO:0051539">
    <property type="term" value="F:4 iron, 4 sulfur cluster binding"/>
    <property type="evidence" value="ECO:0007669"/>
    <property type="project" value="TreeGrafter"/>
</dbReference>
<dbReference type="Gene3D" id="3.40.50.11740">
    <property type="entry name" value="HypD, alpha/beta domain 2"/>
    <property type="match status" value="2"/>
</dbReference>
<dbReference type="STRING" id="1121448.DGI_1098"/>
<keyword evidence="2" id="KW-0479">Metal-binding</keyword>
<dbReference type="EMBL" id="CP006585">
    <property type="protein sequence ID" value="AGW12971.1"/>
    <property type="molecule type" value="Genomic_DNA"/>
</dbReference>
<reference evidence="5" key="2">
    <citation type="submission" date="2013-07" db="EMBL/GenBank/DDBJ databases">
        <authorList>
            <person name="Morais-Silva F.O."/>
            <person name="Rezende A.M."/>
            <person name="Pimentel C."/>
            <person name="Resende D.M."/>
            <person name="Santos C.I."/>
            <person name="Clemente C."/>
            <person name="de Oliveira L.M."/>
            <person name="da Silva S.M."/>
            <person name="Costa D.A."/>
            <person name="Varela-Raposo A."/>
            <person name="Horacio E.C.A."/>
            <person name="Matos M."/>
            <person name="Flores O."/>
            <person name="Ruiz J.C."/>
            <person name="Rodrigues-Pousada C."/>
        </authorList>
    </citation>
    <scope>NUCLEOTIDE SEQUENCE [LARGE SCALE GENOMIC DNA]</scope>
    <source>
        <strain evidence="5">ATCC 19364 / DSM 1382 / NCIMB 9332 / VKM B-1759</strain>
    </source>
</reference>
<gene>
    <name evidence="4" type="primary">hypD</name>
    <name evidence="4" type="ORF">DGI_1098</name>
</gene>
<dbReference type="HOGENOM" id="CLU_048562_1_0_7"/>
<dbReference type="GO" id="GO:0070025">
    <property type="term" value="F:carbon monoxide binding"/>
    <property type="evidence" value="ECO:0007669"/>
    <property type="project" value="TreeGrafter"/>
</dbReference>
<dbReference type="PANTHER" id="PTHR30149:SF0">
    <property type="entry name" value="HYDROGENASE MATURATION FACTOR HYPD"/>
    <property type="match status" value="1"/>
</dbReference>
<dbReference type="Pfam" id="PF01924">
    <property type="entry name" value="HypD"/>
    <property type="match status" value="1"/>
</dbReference>
<evidence type="ECO:0000256" key="2">
    <source>
        <dbReference type="ARBA" id="ARBA00022723"/>
    </source>
</evidence>
<reference evidence="4 5" key="1">
    <citation type="journal article" date="2013" name="J. Bacteriol.">
        <title>Roles of HynAB and Ech, the only two hydrogenases found in the model sulfate reducer Desulfovibrio gigas.</title>
        <authorList>
            <person name="Morais-Silva F.O."/>
            <person name="Santos C.I."/>
            <person name="Rodrigues R."/>
            <person name="Pereira I.A."/>
            <person name="Rodrigues-Pousada C."/>
        </authorList>
    </citation>
    <scope>NUCLEOTIDE SEQUENCE [LARGE SCALE GENOMIC DNA]</scope>
    <source>
        <strain evidence="5">ATCC 19364 / DSM 1382 / NCIMB 9332 / VKM B-1759</strain>
    </source>
</reference>
<dbReference type="Proteomes" id="UP000016587">
    <property type="component" value="Chromosome"/>
</dbReference>
<dbReference type="GO" id="GO:0005506">
    <property type="term" value="F:iron ion binding"/>
    <property type="evidence" value="ECO:0007669"/>
    <property type="project" value="TreeGrafter"/>
</dbReference>
<dbReference type="InterPro" id="IPR002780">
    <property type="entry name" value="Hyd_form_HypD"/>
</dbReference>
<dbReference type="InterPro" id="IPR042243">
    <property type="entry name" value="HypD_1"/>
</dbReference>
<dbReference type="PATRIC" id="fig|1121448.10.peg.1102"/>
<dbReference type="GO" id="GO:0051604">
    <property type="term" value="P:protein maturation"/>
    <property type="evidence" value="ECO:0007669"/>
    <property type="project" value="TreeGrafter"/>
</dbReference>
<keyword evidence="3" id="KW-0408">Iron</keyword>
<dbReference type="NCBIfam" id="TIGR00075">
    <property type="entry name" value="hypD"/>
    <property type="match status" value="1"/>
</dbReference>
<evidence type="ECO:0000256" key="3">
    <source>
        <dbReference type="ARBA" id="ARBA00023004"/>
    </source>
</evidence>
<sequence>MERQFFDFSKAFSDPALARSLVQAIERECAEPLTFMEVCGTHTVAIFRSGIHSILPETVVHLSGPGCPVCVTHEQEVELFLQIAARPDAIVATFGDLMRVPGMQGQSLKTAQAEGARVEVVYAPFDALDLARANPDKQVVFLGVGFETTAPAIAATMQMAKAQGLGNFLVLSMHKLVPPALKALLDDDSARVDAFMLPGHVSLVLGLAPYQFIARDYGIPAVVAGFEPLDILAALLTLARQRNAIRQGAAAEIINDYPRAVSEHGNPKARAVMDEVFTVVDARWRGLGVIPQSGLAIAEAYADQDAMRVLGLTMPEPRTLPGCKCGDVLKGKIRPDQCPLFKKACTPANPVGPCMVSTEGSCAAYYKYHAEV</sequence>
<proteinExistence type="inferred from homology"/>